<name>A0A9Q8Y0Q2_9LACT</name>
<dbReference type="Proteomes" id="UP001056730">
    <property type="component" value="Chromosome"/>
</dbReference>
<dbReference type="AlphaFoldDB" id="A0A9Q8Y0Q2"/>
<dbReference type="RefSeq" id="WP_017368545.1">
    <property type="nucleotide sequence ID" value="NZ_BOVP01000003.1"/>
</dbReference>
<protein>
    <submittedName>
        <fullName evidence="3">WxL domain-containing protein</fullName>
    </submittedName>
</protein>
<evidence type="ECO:0000259" key="2">
    <source>
        <dbReference type="Pfam" id="PF13731"/>
    </source>
</evidence>
<evidence type="ECO:0000313" key="3">
    <source>
        <dbReference type="EMBL" id="USJ19890.1"/>
    </source>
</evidence>
<reference evidence="3" key="1">
    <citation type="journal article" date="2022" name="Front. Microbiol.">
        <title>Feed Insects as a Reservoir of Granadaene-Producing Lactococci.</title>
        <authorList>
            <person name="Neuzil-Bunesova V."/>
            <person name="Ramirez Garcia A."/>
            <person name="Modrackova N."/>
            <person name="Makovska M."/>
            <person name="Sabolova M."/>
            <person name="Sproer C."/>
            <person name="Bunk B."/>
            <person name="Blom J."/>
            <person name="Schwab C."/>
        </authorList>
    </citation>
    <scope>NUCLEOTIDE SEQUENCE</scope>
    <source>
        <strain evidence="3">I4/6O</strain>
    </source>
</reference>
<dbReference type="KEGG" id="lfo:LMK00_08630"/>
<gene>
    <name evidence="3" type="ORF">LMK00_08630</name>
</gene>
<accession>A0A9Q8Y0Q2</accession>
<dbReference type="InterPro" id="IPR027994">
    <property type="entry name" value="WxL_dom"/>
</dbReference>
<dbReference type="EMBL" id="CP086395">
    <property type="protein sequence ID" value="USJ19890.1"/>
    <property type="molecule type" value="Genomic_DNA"/>
</dbReference>
<keyword evidence="1" id="KW-0732">Signal</keyword>
<proteinExistence type="predicted"/>
<evidence type="ECO:0000256" key="1">
    <source>
        <dbReference type="SAM" id="SignalP"/>
    </source>
</evidence>
<sequence>MKSNKFMKISSVAALALVFGGTYYQVSAEENEEAPNVLTTKQTVIGTDIKGGDITLDAFGSAFTFEFNLNDAKTGAKSEKELQAIAGNSSDPESKGRDSFSGQITDLRGVDSKWKLVASLDKFKEFGNKDSINSSNVSFKLNGEVKTLKPDGQSVEMLNGGGEGALDTEVNVTNTTMNIVVEHAHKNFYQSNINWELQDTPEV</sequence>
<feature type="signal peptide" evidence="1">
    <location>
        <begin position="1"/>
        <end position="28"/>
    </location>
</feature>
<dbReference type="Pfam" id="PF13731">
    <property type="entry name" value="WxL"/>
    <property type="match status" value="1"/>
</dbReference>
<organism evidence="3 4">
    <name type="scientific">Lactococcus formosensis</name>
    <dbReference type="NCBI Taxonomy" id="1281486"/>
    <lineage>
        <taxon>Bacteria</taxon>
        <taxon>Bacillati</taxon>
        <taxon>Bacillota</taxon>
        <taxon>Bacilli</taxon>
        <taxon>Lactobacillales</taxon>
        <taxon>Streptococcaceae</taxon>
        <taxon>Lactococcus</taxon>
    </lineage>
</organism>
<feature type="chain" id="PRO_5041195746" evidence="1">
    <location>
        <begin position="29"/>
        <end position="203"/>
    </location>
</feature>
<feature type="domain" description="WxL" evidence="2">
    <location>
        <begin position="50"/>
        <end position="201"/>
    </location>
</feature>
<evidence type="ECO:0000313" key="4">
    <source>
        <dbReference type="Proteomes" id="UP001056730"/>
    </source>
</evidence>